<comment type="caution">
    <text evidence="1">The sequence shown here is derived from an EMBL/GenBank/DDBJ whole genome shotgun (WGS) entry which is preliminary data.</text>
</comment>
<dbReference type="Proteomes" id="UP000311919">
    <property type="component" value="Unassembled WGS sequence"/>
</dbReference>
<evidence type="ECO:0000313" key="1">
    <source>
        <dbReference type="EMBL" id="TNN05094.1"/>
    </source>
</evidence>
<name>A0A4Z2CM14_SCHJA</name>
<keyword evidence="2" id="KW-1185">Reference proteome</keyword>
<proteinExistence type="predicted"/>
<evidence type="ECO:0000313" key="2">
    <source>
        <dbReference type="Proteomes" id="UP000311919"/>
    </source>
</evidence>
<dbReference type="AlphaFoldDB" id="A0A4Z2CM14"/>
<dbReference type="EMBL" id="SKCS01000605">
    <property type="protein sequence ID" value="TNN05094.1"/>
    <property type="molecule type" value="Genomic_DNA"/>
</dbReference>
<organism evidence="1 2">
    <name type="scientific">Schistosoma japonicum</name>
    <name type="common">Blood fluke</name>
    <dbReference type="NCBI Taxonomy" id="6182"/>
    <lineage>
        <taxon>Eukaryota</taxon>
        <taxon>Metazoa</taxon>
        <taxon>Spiralia</taxon>
        <taxon>Lophotrochozoa</taxon>
        <taxon>Platyhelminthes</taxon>
        <taxon>Trematoda</taxon>
        <taxon>Digenea</taxon>
        <taxon>Strigeidida</taxon>
        <taxon>Schistosomatoidea</taxon>
        <taxon>Schistosomatidae</taxon>
        <taxon>Schistosoma</taxon>
    </lineage>
</organism>
<reference evidence="1 2" key="1">
    <citation type="submission" date="2019-03" db="EMBL/GenBank/DDBJ databases">
        <title>An improved genome assembly of the fluke Schistosoma japonicum.</title>
        <authorList>
            <person name="Hu W."/>
            <person name="Luo F."/>
            <person name="Yin M."/>
            <person name="Mo X."/>
            <person name="Sun C."/>
            <person name="Wu Q."/>
            <person name="Zhu B."/>
            <person name="Xiang M."/>
            <person name="Wang J."/>
            <person name="Wang Y."/>
            <person name="Zhang T."/>
            <person name="Xu B."/>
            <person name="Zheng H."/>
            <person name="Feng Z."/>
        </authorList>
    </citation>
    <scope>NUCLEOTIDE SEQUENCE [LARGE SCALE GENOMIC DNA]</scope>
    <source>
        <strain evidence="1">HuSjv2</strain>
        <tissue evidence="1">Worms</tissue>
    </source>
</reference>
<sequence length="109" mass="12592">MNVVIFELTIRKYLQPTSRGNSLFNDNNAKVHIEVQVATQYKNTSNLQTYLPYSIRISIPNIDKYEILIPSIKCITRPEITMINILSFVENRKEYFVDAGYNSSLLTSL</sequence>
<gene>
    <name evidence="1" type="ORF">EWB00_009681</name>
</gene>
<accession>A0A4Z2CM14</accession>
<protein>
    <submittedName>
        <fullName evidence="1">Uncharacterized protein</fullName>
    </submittedName>
</protein>